<accession>A0A1A7BYV9</accession>
<keyword evidence="3" id="KW-1185">Reference proteome</keyword>
<organism evidence="2 3">
    <name type="scientific">Janthinobacterium psychrotolerans</name>
    <dbReference type="NCBI Taxonomy" id="1747903"/>
    <lineage>
        <taxon>Bacteria</taxon>
        <taxon>Pseudomonadati</taxon>
        <taxon>Pseudomonadota</taxon>
        <taxon>Betaproteobacteria</taxon>
        <taxon>Burkholderiales</taxon>
        <taxon>Oxalobacteraceae</taxon>
        <taxon>Janthinobacterium</taxon>
    </lineage>
</organism>
<evidence type="ECO:0000313" key="2">
    <source>
        <dbReference type="EMBL" id="OBV37675.1"/>
    </source>
</evidence>
<dbReference type="RefSeq" id="WP_065309888.1">
    <property type="nucleotide sequence ID" value="NZ_LOCQ01000060.1"/>
</dbReference>
<dbReference type="AlphaFoldDB" id="A0A1A7BYV9"/>
<dbReference type="OrthoDB" id="8708621at2"/>
<evidence type="ECO:0000256" key="1">
    <source>
        <dbReference type="SAM" id="Phobius"/>
    </source>
</evidence>
<gene>
    <name evidence="2" type="ORF">ASR47_1003338</name>
</gene>
<feature type="transmembrane region" description="Helical" evidence="1">
    <location>
        <begin position="190"/>
        <end position="209"/>
    </location>
</feature>
<comment type="caution">
    <text evidence="2">The sequence shown here is derived from an EMBL/GenBank/DDBJ whole genome shotgun (WGS) entry which is preliminary data.</text>
</comment>
<keyword evidence="1" id="KW-0472">Membrane</keyword>
<proteinExistence type="predicted"/>
<dbReference type="EMBL" id="LOCQ01000060">
    <property type="protein sequence ID" value="OBV37675.1"/>
    <property type="molecule type" value="Genomic_DNA"/>
</dbReference>
<keyword evidence="1" id="KW-1133">Transmembrane helix</keyword>
<reference evidence="2 3" key="1">
    <citation type="submission" date="2016-04" db="EMBL/GenBank/DDBJ databases">
        <title>Draft genome sequence of Janthinobacterium psychrotolerans sp. nov., isolated from freshwater sediments in Denmark.</title>
        <authorList>
            <person name="Gong X."/>
            <person name="Skrivergaard S."/>
            <person name="Korsgaard B.S."/>
            <person name="Schreiber L."/>
            <person name="Marshall I.P."/>
            <person name="Finster K."/>
            <person name="Schramm A."/>
        </authorList>
    </citation>
    <scope>NUCLEOTIDE SEQUENCE [LARGE SCALE GENOMIC DNA]</scope>
    <source>
        <strain evidence="2 3">S3-2</strain>
    </source>
</reference>
<dbReference type="STRING" id="1747903.ASR47_1003338"/>
<name>A0A1A7BYV9_9BURK</name>
<keyword evidence="1" id="KW-0812">Transmembrane</keyword>
<dbReference type="Proteomes" id="UP000092713">
    <property type="component" value="Unassembled WGS sequence"/>
</dbReference>
<evidence type="ECO:0000313" key="3">
    <source>
        <dbReference type="Proteomes" id="UP000092713"/>
    </source>
</evidence>
<protein>
    <submittedName>
        <fullName evidence="2">Uncharacterized protein</fullName>
    </submittedName>
</protein>
<sequence>MNADPRLLPLDELVRLGLVTPDEYDDALAELEIVEIQRAHNAAEGIDVSELAFDADLQQTLAWLLSEELVDTQRFFAMLQALAPQDERRQLAASALQLANRHAFDTLYQENLINQWQRDAAIDRLPTDVLIASPVAALRQMLAQGGLSPQDYQALKTRTHTQGSELARMIVDAAGKRQQHGWRAWRPSTWMILVIVLVFLALAAPGWFAKPVPAAMPPPVQTLERTDLRQRAQSAVDSARQPGADGVQYDVQVVQEKVKDEPPR</sequence>